<keyword evidence="3" id="KW-1185">Reference proteome</keyword>
<evidence type="ECO:0000313" key="3">
    <source>
        <dbReference type="Proteomes" id="UP000694402"/>
    </source>
</evidence>
<evidence type="ECO:0000313" key="2">
    <source>
        <dbReference type="Ensembl" id="ENSOTSP00005109955.1"/>
    </source>
</evidence>
<organism evidence="2 3">
    <name type="scientific">Oncorhynchus tshawytscha</name>
    <name type="common">Chinook salmon</name>
    <name type="synonym">Salmo tshawytscha</name>
    <dbReference type="NCBI Taxonomy" id="74940"/>
    <lineage>
        <taxon>Eukaryota</taxon>
        <taxon>Metazoa</taxon>
        <taxon>Chordata</taxon>
        <taxon>Craniata</taxon>
        <taxon>Vertebrata</taxon>
        <taxon>Euteleostomi</taxon>
        <taxon>Actinopterygii</taxon>
        <taxon>Neopterygii</taxon>
        <taxon>Teleostei</taxon>
        <taxon>Protacanthopterygii</taxon>
        <taxon>Salmoniformes</taxon>
        <taxon>Salmonidae</taxon>
        <taxon>Salmoninae</taxon>
        <taxon>Oncorhynchus</taxon>
    </lineage>
</organism>
<dbReference type="Pfam" id="PF13358">
    <property type="entry name" value="DDE_3"/>
    <property type="match status" value="1"/>
</dbReference>
<dbReference type="InterPro" id="IPR038717">
    <property type="entry name" value="Tc1-like_DDE_dom"/>
</dbReference>
<dbReference type="Gene3D" id="3.30.420.10">
    <property type="entry name" value="Ribonuclease H-like superfamily/Ribonuclease H"/>
    <property type="match status" value="1"/>
</dbReference>
<dbReference type="GeneTree" id="ENSGT01150000287007"/>
<reference evidence="3" key="1">
    <citation type="journal article" date="2018" name="PLoS ONE">
        <title>Chinook salmon (Oncorhynchus tshawytscha) genome and transcriptome.</title>
        <authorList>
            <person name="Christensen K.A."/>
            <person name="Leong J.S."/>
            <person name="Sakhrani D."/>
            <person name="Biagi C.A."/>
            <person name="Minkley D.R."/>
            <person name="Withler R.E."/>
            <person name="Rondeau E.B."/>
            <person name="Koop B.F."/>
            <person name="Devlin R.H."/>
        </authorList>
    </citation>
    <scope>NUCLEOTIDE SEQUENCE [LARGE SCALE GENOMIC DNA]</scope>
</reference>
<sequence>PEEHHPNREARGWQHHVVGVNCCRRDWCTSQNRWHHEKEHFVDILKQHLKTSVRKLKLSRKWVPQMDNDPKHTSKVVAKWLKDNKVKVLEWPSQSPDLNPIEHLWAEMKSVYEQGGLQT</sequence>
<evidence type="ECO:0000259" key="1">
    <source>
        <dbReference type="Pfam" id="PF13358"/>
    </source>
</evidence>
<protein>
    <recommendedName>
        <fullName evidence="1">Tc1-like transposase DDE domain-containing protein</fullName>
    </recommendedName>
</protein>
<reference evidence="2" key="2">
    <citation type="submission" date="2025-08" db="UniProtKB">
        <authorList>
            <consortium name="Ensembl"/>
        </authorList>
    </citation>
    <scope>IDENTIFICATION</scope>
</reference>
<dbReference type="AlphaFoldDB" id="A0AAZ3P052"/>
<name>A0AAZ3P052_ONCTS</name>
<proteinExistence type="predicted"/>
<feature type="domain" description="Tc1-like transposase DDE" evidence="1">
    <location>
        <begin position="17"/>
        <end position="110"/>
    </location>
</feature>
<dbReference type="InterPro" id="IPR036397">
    <property type="entry name" value="RNaseH_sf"/>
</dbReference>
<reference evidence="2" key="3">
    <citation type="submission" date="2025-09" db="UniProtKB">
        <authorList>
            <consortium name="Ensembl"/>
        </authorList>
    </citation>
    <scope>IDENTIFICATION</scope>
</reference>
<accession>A0AAZ3P052</accession>
<dbReference type="Ensembl" id="ENSOTST00005157005.1">
    <property type="protein sequence ID" value="ENSOTSP00005109955.1"/>
    <property type="gene ID" value="ENSOTSG00005077340.1"/>
</dbReference>
<dbReference type="GO" id="GO:0003676">
    <property type="term" value="F:nucleic acid binding"/>
    <property type="evidence" value="ECO:0007669"/>
    <property type="project" value="InterPro"/>
</dbReference>
<dbReference type="Proteomes" id="UP000694402">
    <property type="component" value="Unassembled WGS sequence"/>
</dbReference>